<dbReference type="Gene3D" id="1.10.3290.10">
    <property type="entry name" value="Fido-like domain"/>
    <property type="match status" value="1"/>
</dbReference>
<dbReference type="SUPFAM" id="SSF140931">
    <property type="entry name" value="Fic-like"/>
    <property type="match status" value="1"/>
</dbReference>
<dbReference type="AlphaFoldDB" id="A0A3E0DJ07"/>
<dbReference type="InterPro" id="IPR036597">
    <property type="entry name" value="Fido-like_dom_sf"/>
</dbReference>
<reference evidence="1 2" key="1">
    <citation type="submission" date="2018-08" db="EMBL/GenBank/DDBJ databases">
        <title>Genomic Encyclopedia of Type Strains, Phase III (KMG-III): the genomes of soil and plant-associated and newly described type strains.</title>
        <authorList>
            <person name="Whitman W."/>
        </authorList>
    </citation>
    <scope>NUCLEOTIDE SEQUENCE [LARGE SCALE GENOMIC DNA]</scope>
    <source>
        <strain evidence="1 2">CECT 7375</strain>
    </source>
</reference>
<organism evidence="1 2">
    <name type="scientific">Marinomonas pollencensis</name>
    <dbReference type="NCBI Taxonomy" id="491954"/>
    <lineage>
        <taxon>Bacteria</taxon>
        <taxon>Pseudomonadati</taxon>
        <taxon>Pseudomonadota</taxon>
        <taxon>Gammaproteobacteria</taxon>
        <taxon>Oceanospirillales</taxon>
        <taxon>Oceanospirillaceae</taxon>
        <taxon>Marinomonas</taxon>
    </lineage>
</organism>
<proteinExistence type="predicted"/>
<dbReference type="EMBL" id="QUNG01000008">
    <property type="protein sequence ID" value="REG82603.1"/>
    <property type="molecule type" value="Genomic_DNA"/>
</dbReference>
<gene>
    <name evidence="1" type="ORF">DFP81_10837</name>
</gene>
<dbReference type="Proteomes" id="UP000256542">
    <property type="component" value="Unassembled WGS sequence"/>
</dbReference>
<evidence type="ECO:0000313" key="1">
    <source>
        <dbReference type="EMBL" id="REG82603.1"/>
    </source>
</evidence>
<comment type="caution">
    <text evidence="1">The sequence shown here is derived from an EMBL/GenBank/DDBJ whole genome shotgun (WGS) entry which is preliminary data.</text>
</comment>
<keyword evidence="2" id="KW-1185">Reference proteome</keyword>
<name>A0A3E0DJ07_9GAMM</name>
<evidence type="ECO:0000313" key="2">
    <source>
        <dbReference type="Proteomes" id="UP000256542"/>
    </source>
</evidence>
<protein>
    <submittedName>
        <fullName evidence="1">Cell filamentation protein</fullName>
    </submittedName>
</protein>
<accession>A0A3E0DJ07</accession>
<sequence length="82" mass="9214">MVGKYRVGQDPYTCPNSNTLVNKFHIKDEKQLCELANPLSTLALADIDFTPAPYRFSHLCSLHKALFGELYNWAGEPSSILI</sequence>